<organism evidence="1 2">
    <name type="scientific">Micromonospora sediminicola</name>
    <dbReference type="NCBI Taxonomy" id="946078"/>
    <lineage>
        <taxon>Bacteria</taxon>
        <taxon>Bacillati</taxon>
        <taxon>Actinomycetota</taxon>
        <taxon>Actinomycetes</taxon>
        <taxon>Micromonosporales</taxon>
        <taxon>Micromonosporaceae</taxon>
        <taxon>Micromonospora</taxon>
    </lineage>
</organism>
<reference evidence="2" key="1">
    <citation type="submission" date="2016-06" db="EMBL/GenBank/DDBJ databases">
        <authorList>
            <person name="Varghese N."/>
            <person name="Submissions Spin"/>
        </authorList>
    </citation>
    <scope>NUCLEOTIDE SEQUENCE [LARGE SCALE GENOMIC DNA]</scope>
    <source>
        <strain evidence="2">DSM 45794</strain>
    </source>
</reference>
<gene>
    <name evidence="1" type="ORF">GA0070622_2989</name>
</gene>
<sequence length="101" mass="10833">MPDELLPYVEVTDPGYAQRAAGTFTARPHGPAVLLHGPCPRCGHATTSALVDELYRREPATVGPDPGYRTVLCECAAEHPQRPAAMVGCGAYWTLVLEDEA</sequence>
<dbReference type="Proteomes" id="UP000199558">
    <property type="component" value="Unassembled WGS sequence"/>
</dbReference>
<accession>A0A1A9BA03</accession>
<dbReference type="EMBL" id="FLRH01000003">
    <property type="protein sequence ID" value="SBT65973.1"/>
    <property type="molecule type" value="Genomic_DNA"/>
</dbReference>
<dbReference type="OrthoDB" id="5194016at2"/>
<name>A0A1A9BA03_9ACTN</name>
<evidence type="ECO:0000313" key="2">
    <source>
        <dbReference type="Proteomes" id="UP000199558"/>
    </source>
</evidence>
<dbReference type="AlphaFoldDB" id="A0A1A9BA03"/>
<protein>
    <submittedName>
        <fullName evidence="1">Uncharacterized protein</fullName>
    </submittedName>
</protein>
<proteinExistence type="predicted"/>
<keyword evidence="2" id="KW-1185">Reference proteome</keyword>
<evidence type="ECO:0000313" key="1">
    <source>
        <dbReference type="EMBL" id="SBT65973.1"/>
    </source>
</evidence>
<dbReference type="RefSeq" id="WP_091573831.1">
    <property type="nucleotide sequence ID" value="NZ_FLRH01000003.1"/>
</dbReference>